<keyword evidence="3 5" id="KW-1133">Transmembrane helix</keyword>
<dbReference type="RefSeq" id="WP_110319778.1">
    <property type="nucleotide sequence ID" value="NZ_QJJU01000034.1"/>
</dbReference>
<feature type="transmembrane region" description="Helical" evidence="5">
    <location>
        <begin position="71"/>
        <end position="92"/>
    </location>
</feature>
<evidence type="ECO:0000256" key="2">
    <source>
        <dbReference type="ARBA" id="ARBA00022692"/>
    </source>
</evidence>
<reference evidence="6 7" key="2">
    <citation type="submission" date="2018-06" db="EMBL/GenBank/DDBJ databases">
        <title>Sequencing of bacterial isolates from soil warming experiment in Harvard Forest, Massachusetts, USA.</title>
        <authorList>
            <person name="Deangelis K.PhD."/>
        </authorList>
    </citation>
    <scope>NUCLEOTIDE SEQUENCE [LARGE SCALE GENOMIC DNA]</scope>
    <source>
        <strain evidence="6 7">GAS496</strain>
    </source>
</reference>
<feature type="transmembrane region" description="Helical" evidence="5">
    <location>
        <begin position="46"/>
        <end position="65"/>
    </location>
</feature>
<evidence type="ECO:0000256" key="5">
    <source>
        <dbReference type="SAM" id="Phobius"/>
    </source>
</evidence>
<feature type="transmembrane region" description="Helical" evidence="5">
    <location>
        <begin position="6"/>
        <end position="25"/>
    </location>
</feature>
<dbReference type="GO" id="GO:0016020">
    <property type="term" value="C:membrane"/>
    <property type="evidence" value="ECO:0007669"/>
    <property type="project" value="UniProtKB-SubCell"/>
</dbReference>
<gene>
    <name evidence="6" type="ORF">C8E89_13437</name>
</gene>
<evidence type="ECO:0000313" key="6">
    <source>
        <dbReference type="EMBL" id="PXX00385.1"/>
    </source>
</evidence>
<protein>
    <submittedName>
        <fullName evidence="6">DoxX-like protein</fullName>
    </submittedName>
</protein>
<feature type="transmembrane region" description="Helical" evidence="5">
    <location>
        <begin position="99"/>
        <end position="118"/>
    </location>
</feature>
<dbReference type="Proteomes" id="UP000247781">
    <property type="component" value="Unassembled WGS sequence"/>
</dbReference>
<name>A0A318HIG5_9MYCO</name>
<keyword evidence="4 5" id="KW-0472">Membrane</keyword>
<reference evidence="7" key="1">
    <citation type="submission" date="2018-05" db="EMBL/GenBank/DDBJ databases">
        <authorList>
            <person name="Deangelis K."/>
            <person name="Huntemann M."/>
            <person name="Clum A."/>
            <person name="Pillay M."/>
            <person name="Palaniappan K."/>
            <person name="Varghese N."/>
            <person name="Mikhailova N."/>
            <person name="Stamatis D."/>
            <person name="Reddy T."/>
            <person name="Daum C."/>
            <person name="Shapiro N."/>
            <person name="Ivanova N."/>
            <person name="Kyrpides N."/>
            <person name="Woyke T."/>
        </authorList>
    </citation>
    <scope>NUCLEOTIDE SEQUENCE [LARGE SCALE GENOMIC DNA]</scope>
    <source>
        <strain evidence="7">GAS496</strain>
    </source>
</reference>
<evidence type="ECO:0000256" key="4">
    <source>
        <dbReference type="ARBA" id="ARBA00023136"/>
    </source>
</evidence>
<keyword evidence="7" id="KW-1185">Reference proteome</keyword>
<proteinExistence type="predicted"/>
<dbReference type="AlphaFoldDB" id="A0A318HIG5"/>
<dbReference type="EMBL" id="QJJU01000034">
    <property type="protein sequence ID" value="PXX00385.1"/>
    <property type="molecule type" value="Genomic_DNA"/>
</dbReference>
<dbReference type="Pfam" id="PF13564">
    <property type="entry name" value="DoxX_2"/>
    <property type="match status" value="1"/>
</dbReference>
<evidence type="ECO:0000256" key="3">
    <source>
        <dbReference type="ARBA" id="ARBA00022989"/>
    </source>
</evidence>
<keyword evidence="2 5" id="KW-0812">Transmembrane</keyword>
<organism evidence="6 7">
    <name type="scientific">Mycolicibacterium moriokaense</name>
    <dbReference type="NCBI Taxonomy" id="39691"/>
    <lineage>
        <taxon>Bacteria</taxon>
        <taxon>Bacillati</taxon>
        <taxon>Actinomycetota</taxon>
        <taxon>Actinomycetes</taxon>
        <taxon>Mycobacteriales</taxon>
        <taxon>Mycobacteriaceae</taxon>
        <taxon>Mycolicibacterium</taxon>
    </lineage>
</organism>
<evidence type="ECO:0000313" key="7">
    <source>
        <dbReference type="Proteomes" id="UP000247781"/>
    </source>
</evidence>
<dbReference type="InterPro" id="IPR032808">
    <property type="entry name" value="DoxX"/>
</dbReference>
<dbReference type="OrthoDB" id="3790625at2"/>
<comment type="subcellular location">
    <subcellularLocation>
        <location evidence="1">Membrane</location>
        <topology evidence="1">Multi-pass membrane protein</topology>
    </subcellularLocation>
</comment>
<accession>A0A318HIG5</accession>
<evidence type="ECO:0000256" key="1">
    <source>
        <dbReference type="ARBA" id="ARBA00004141"/>
    </source>
</evidence>
<comment type="caution">
    <text evidence="6">The sequence shown here is derived from an EMBL/GenBank/DDBJ whole genome shotgun (WGS) entry which is preliminary data.</text>
</comment>
<sequence>MNIALWVLQGLLAAAFTGAGLMKLLGNKEAMAERMSWVEKFPPAALKALAVAEVLGAIGVVLPAVVNIAPILVPIAASCLAVVMVGAVVVHLRFHEPSAVLPPVVLFIAAVVVAWGRFGPYAF</sequence>